<sequence>PAMKTIPKYINMFPAYSGFLTNAYGPDVHSFVAPTFLVRVSPPACETAHILIRSPATSNVAPPKKYVFSGLAKYIIIAPRGIGV</sequence>
<gene>
    <name evidence="1" type="ORF">METZ01_LOCUS172437</name>
</gene>
<dbReference type="EMBL" id="UINC01032244">
    <property type="protein sequence ID" value="SVB19583.1"/>
    <property type="molecule type" value="Genomic_DNA"/>
</dbReference>
<reference evidence="1" key="1">
    <citation type="submission" date="2018-05" db="EMBL/GenBank/DDBJ databases">
        <authorList>
            <person name="Lanie J.A."/>
            <person name="Ng W.-L."/>
            <person name="Kazmierczak K.M."/>
            <person name="Andrzejewski T.M."/>
            <person name="Davidsen T.M."/>
            <person name="Wayne K.J."/>
            <person name="Tettelin H."/>
            <person name="Glass J.I."/>
            <person name="Rusch D."/>
            <person name="Podicherti R."/>
            <person name="Tsui H.-C.T."/>
            <person name="Winkler M.E."/>
        </authorList>
    </citation>
    <scope>NUCLEOTIDE SEQUENCE</scope>
</reference>
<feature type="non-terminal residue" evidence="1">
    <location>
        <position position="1"/>
    </location>
</feature>
<dbReference type="AlphaFoldDB" id="A0A382C2N7"/>
<organism evidence="1">
    <name type="scientific">marine metagenome</name>
    <dbReference type="NCBI Taxonomy" id="408172"/>
    <lineage>
        <taxon>unclassified sequences</taxon>
        <taxon>metagenomes</taxon>
        <taxon>ecological metagenomes</taxon>
    </lineage>
</organism>
<name>A0A382C2N7_9ZZZZ</name>
<protein>
    <submittedName>
        <fullName evidence="1">Uncharacterized protein</fullName>
    </submittedName>
</protein>
<evidence type="ECO:0000313" key="1">
    <source>
        <dbReference type="EMBL" id="SVB19583.1"/>
    </source>
</evidence>
<accession>A0A382C2N7</accession>
<proteinExistence type="predicted"/>